<feature type="coiled-coil region" evidence="1">
    <location>
        <begin position="214"/>
        <end position="279"/>
    </location>
</feature>
<comment type="caution">
    <text evidence="2">The sequence shown here is derived from an EMBL/GenBank/DDBJ whole genome shotgun (WGS) entry which is preliminary data.</text>
</comment>
<feature type="coiled-coil region" evidence="1">
    <location>
        <begin position="308"/>
        <end position="335"/>
    </location>
</feature>
<keyword evidence="3" id="KW-1185">Reference proteome</keyword>
<keyword evidence="1" id="KW-0175">Coiled coil</keyword>
<dbReference type="Proteomes" id="UP000688137">
    <property type="component" value="Unassembled WGS sequence"/>
</dbReference>
<proteinExistence type="predicted"/>
<evidence type="ECO:0000256" key="1">
    <source>
        <dbReference type="SAM" id="Coils"/>
    </source>
</evidence>
<dbReference type="EMBL" id="CAJJDM010000096">
    <property type="protein sequence ID" value="CAD8093473.1"/>
    <property type="molecule type" value="Genomic_DNA"/>
</dbReference>
<name>A0A8S1NVL0_PARPR</name>
<organism evidence="2 3">
    <name type="scientific">Paramecium primaurelia</name>
    <dbReference type="NCBI Taxonomy" id="5886"/>
    <lineage>
        <taxon>Eukaryota</taxon>
        <taxon>Sar</taxon>
        <taxon>Alveolata</taxon>
        <taxon>Ciliophora</taxon>
        <taxon>Intramacronucleata</taxon>
        <taxon>Oligohymenophorea</taxon>
        <taxon>Peniculida</taxon>
        <taxon>Parameciidae</taxon>
        <taxon>Paramecium</taxon>
    </lineage>
</organism>
<feature type="coiled-coil region" evidence="1">
    <location>
        <begin position="1"/>
        <end position="42"/>
    </location>
</feature>
<sequence length="411" mass="49332">MDYYEDQLEEKEQMLQKAAQIIESLKLDFQNLLIQYQKCETEKTQIIASISNWDQIQQIEKLKLLLTQEIITFHPEQYKIPLTQFNYKNELELSLQREAKFKDFLFNINENVKLLIDSYTKCIDEPITQGIQQILFEFEIWDKCQEQNSILQLQIAEHQILTYTKQISTHQEISNIYNLLLENDQQKELQNQEYIYNQQLQQILNVIQENTQITQKMTQKINEQQLKIKENNQEIVELKKQIEELKLLNEQINSQKEELQSALNQSKQQQQKLQQQTIEYLQMIDEYERIFNSEKVDGEEYNKVTELFEQSLIDLENLQTKYEKKELQVIDLQQQLKYKQIQFDNTLKDIKELLDKYQLQKQDNILHKIYQIFNKGKSNCQNIPPNQLLLQLSKSLQKRSATPQNAQKIIN</sequence>
<evidence type="ECO:0000313" key="2">
    <source>
        <dbReference type="EMBL" id="CAD8093473.1"/>
    </source>
</evidence>
<dbReference type="AlphaFoldDB" id="A0A8S1NVL0"/>
<gene>
    <name evidence="2" type="ORF">PPRIM_AZ9-3.1.T0930103</name>
</gene>
<evidence type="ECO:0000313" key="3">
    <source>
        <dbReference type="Proteomes" id="UP000688137"/>
    </source>
</evidence>
<reference evidence="2" key="1">
    <citation type="submission" date="2021-01" db="EMBL/GenBank/DDBJ databases">
        <authorList>
            <consortium name="Genoscope - CEA"/>
            <person name="William W."/>
        </authorList>
    </citation>
    <scope>NUCLEOTIDE SEQUENCE</scope>
</reference>
<dbReference type="OMA" id="QISTHQE"/>
<protein>
    <submittedName>
        <fullName evidence="2">Uncharacterized protein</fullName>
    </submittedName>
</protein>
<accession>A0A8S1NVL0</accession>